<accession>A0ABN3GFI4</accession>
<reference evidence="1 2" key="1">
    <citation type="journal article" date="2019" name="Int. J. Syst. Evol. Microbiol.">
        <title>The Global Catalogue of Microorganisms (GCM) 10K type strain sequencing project: providing services to taxonomists for standard genome sequencing and annotation.</title>
        <authorList>
            <consortium name="The Broad Institute Genomics Platform"/>
            <consortium name="The Broad Institute Genome Sequencing Center for Infectious Disease"/>
            <person name="Wu L."/>
            <person name="Ma J."/>
        </authorList>
    </citation>
    <scope>NUCLEOTIDE SEQUENCE [LARGE SCALE GENOMIC DNA]</scope>
    <source>
        <strain evidence="1 2">JCM 3272</strain>
    </source>
</reference>
<sequence length="155" mass="16710">MVTSSPQRIANELAQVRDPHGFAELRTARSAGAVGGSTMIPSIEKIALIVAAKGGSVRDVTIGDCVEAMRVSREVFPGPTRSGRHSPVFYQLLHSAGVFPADAPPTVRMFSPVFAGQVPVEQLVDRYQVTCRPVRVGDHEIPPLCGFRDQVIPHL</sequence>
<organism evidence="1 2">
    <name type="scientific">Dactylosporangium salmoneum</name>
    <dbReference type="NCBI Taxonomy" id="53361"/>
    <lineage>
        <taxon>Bacteria</taxon>
        <taxon>Bacillati</taxon>
        <taxon>Actinomycetota</taxon>
        <taxon>Actinomycetes</taxon>
        <taxon>Micromonosporales</taxon>
        <taxon>Micromonosporaceae</taxon>
        <taxon>Dactylosporangium</taxon>
    </lineage>
</organism>
<protein>
    <submittedName>
        <fullName evidence="1">Uncharacterized protein</fullName>
    </submittedName>
</protein>
<evidence type="ECO:0000313" key="1">
    <source>
        <dbReference type="EMBL" id="GAA2350149.1"/>
    </source>
</evidence>
<gene>
    <name evidence="1" type="ORF">GCM10010170_039520</name>
</gene>
<comment type="caution">
    <text evidence="1">The sequence shown here is derived from an EMBL/GenBank/DDBJ whole genome shotgun (WGS) entry which is preliminary data.</text>
</comment>
<dbReference type="EMBL" id="BAAARV010000029">
    <property type="protein sequence ID" value="GAA2350149.1"/>
    <property type="molecule type" value="Genomic_DNA"/>
</dbReference>
<dbReference type="Proteomes" id="UP001501444">
    <property type="component" value="Unassembled WGS sequence"/>
</dbReference>
<name>A0ABN3GFI4_9ACTN</name>
<proteinExistence type="predicted"/>
<evidence type="ECO:0000313" key="2">
    <source>
        <dbReference type="Proteomes" id="UP001501444"/>
    </source>
</evidence>
<keyword evidence="2" id="KW-1185">Reference proteome</keyword>